<comment type="caution">
    <text evidence="2">The sequence shown here is derived from an EMBL/GenBank/DDBJ whole genome shotgun (WGS) entry which is preliminary data.</text>
</comment>
<feature type="domain" description="DUF4935" evidence="1">
    <location>
        <begin position="21"/>
        <end position="181"/>
    </location>
</feature>
<keyword evidence="3" id="KW-1185">Reference proteome</keyword>
<organism evidence="2 3">
    <name type="scientific">Comamonas aquatica DA1877</name>
    <dbReference type="NCBI Taxonomy" id="1457173"/>
    <lineage>
        <taxon>Bacteria</taxon>
        <taxon>Pseudomonadati</taxon>
        <taxon>Pseudomonadota</taxon>
        <taxon>Betaproteobacteria</taxon>
        <taxon>Burkholderiales</taxon>
        <taxon>Comamonadaceae</taxon>
        <taxon>Comamonas</taxon>
    </lineage>
</organism>
<evidence type="ECO:0000313" key="2">
    <source>
        <dbReference type="EMBL" id="EXU78556.1"/>
    </source>
</evidence>
<dbReference type="Pfam" id="PF16289">
    <property type="entry name" value="PIN_12"/>
    <property type="match status" value="1"/>
</dbReference>
<dbReference type="Proteomes" id="UP000020766">
    <property type="component" value="Unassembled WGS sequence"/>
</dbReference>
<dbReference type="EMBL" id="JBOK01000035">
    <property type="protein sequence ID" value="EXU78556.1"/>
    <property type="molecule type" value="Genomic_DNA"/>
</dbReference>
<reference evidence="2 3" key="1">
    <citation type="submission" date="2014-01" db="EMBL/GenBank/DDBJ databases">
        <title>Interspecies Systems Biology Uncovers Metabolites Affecting C. elegans Gene Expression and Life History Traits.</title>
        <authorList>
            <person name="Watson E."/>
            <person name="Macneil L.T."/>
            <person name="Ritter A.D."/>
            <person name="Yilmaz L.S."/>
            <person name="Rosebrock A.P."/>
            <person name="Caudy A.A."/>
            <person name="Walhout A.J."/>
        </authorList>
    </citation>
    <scope>NUCLEOTIDE SEQUENCE [LARGE SCALE GENOMIC DNA]</scope>
    <source>
        <strain evidence="2 3">DA1877</strain>
    </source>
</reference>
<evidence type="ECO:0000259" key="1">
    <source>
        <dbReference type="Pfam" id="PF16289"/>
    </source>
</evidence>
<name>A0A014M9U6_9BURK</name>
<proteinExistence type="predicted"/>
<dbReference type="InterPro" id="IPR032557">
    <property type="entry name" value="DUF4935"/>
</dbReference>
<dbReference type="AlphaFoldDB" id="A0A014M9U6"/>
<accession>A0A014M9U6</accession>
<protein>
    <recommendedName>
        <fullName evidence="1">DUF4935 domain-containing protein</fullName>
    </recommendedName>
</protein>
<dbReference type="PATRIC" id="fig|1457173.3.peg.3590"/>
<evidence type="ECO:0000313" key="3">
    <source>
        <dbReference type="Proteomes" id="UP000020766"/>
    </source>
</evidence>
<sequence length="383" mass="42216">MPKGLPTAAQLWDGDVSFFSIDTDLIQAAGYDFDAGALNQLPHQLPRTMQLQLTEVVAEEIVGHLMKPVVASVDELKAASDKLKRLAQLPLAAVDKSLEEVDPIKAADQYFRGKVQDYTERCRGGILSLEGEEIASSLFKLYFNNSAPFGKRKDKKSEFPDAASLLLLDQYAEDNGTLGVIASGDGGWEAYAEQSKHLYVVKSLDQLTSLLASTSEHAEALKAKIFAAVMDAGSALGDQLRAALEEHLSTSEWDLGDIYASAGRVEADFYDAVLVSYKFDAEGVNVWLIEDEPNTWIVELNVHVSAEVQIDVQYYAWDSIDREEVSIGSQLVKVPFETDVDAYLTCREVQLEAGPENWLVETELAKGRYSIDGFDAEPNFMEV</sequence>
<gene>
    <name evidence="2" type="ORF">AX13_12235</name>
</gene>
<dbReference type="RefSeq" id="WP_043387392.1">
    <property type="nucleotide sequence ID" value="NZ_JBOK01000035.1"/>
</dbReference>